<dbReference type="STRING" id="1792845.BC343_23850"/>
<keyword evidence="1" id="KW-0472">Membrane</keyword>
<reference evidence="2 3" key="1">
    <citation type="submission" date="2016-07" db="EMBL/GenBank/DDBJ databases">
        <title>Genomic analysis of zinc-resistant bacterium Mucilaginibacter pedocola TBZ30.</title>
        <authorList>
            <person name="Huang J."/>
            <person name="Tang J."/>
        </authorList>
    </citation>
    <scope>NUCLEOTIDE SEQUENCE [LARGE SCALE GENOMIC DNA]</scope>
    <source>
        <strain evidence="2 3">TBZ30</strain>
    </source>
</reference>
<comment type="caution">
    <text evidence="2">The sequence shown here is derived from an EMBL/GenBank/DDBJ whole genome shotgun (WGS) entry which is preliminary data.</text>
</comment>
<organism evidence="2 3">
    <name type="scientific">Mucilaginibacter pedocola</name>
    <dbReference type="NCBI Taxonomy" id="1792845"/>
    <lineage>
        <taxon>Bacteria</taxon>
        <taxon>Pseudomonadati</taxon>
        <taxon>Bacteroidota</taxon>
        <taxon>Sphingobacteriia</taxon>
        <taxon>Sphingobacteriales</taxon>
        <taxon>Sphingobacteriaceae</taxon>
        <taxon>Mucilaginibacter</taxon>
    </lineage>
</organism>
<dbReference type="RefSeq" id="WP_078347336.1">
    <property type="nucleotide sequence ID" value="NZ_MBTF01000005.1"/>
</dbReference>
<keyword evidence="1" id="KW-1133">Transmembrane helix</keyword>
<dbReference type="Proteomes" id="UP000189739">
    <property type="component" value="Unassembled WGS sequence"/>
</dbReference>
<accession>A0A1S9PI47</accession>
<evidence type="ECO:0000313" key="3">
    <source>
        <dbReference type="Proteomes" id="UP000189739"/>
    </source>
</evidence>
<evidence type="ECO:0008006" key="4">
    <source>
        <dbReference type="Google" id="ProtNLM"/>
    </source>
</evidence>
<name>A0A1S9PI47_9SPHI</name>
<dbReference type="AlphaFoldDB" id="A0A1S9PI47"/>
<gene>
    <name evidence="2" type="ORF">BC343_23850</name>
</gene>
<evidence type="ECO:0000313" key="2">
    <source>
        <dbReference type="EMBL" id="OOQ60635.1"/>
    </source>
</evidence>
<dbReference type="OrthoDB" id="797333at2"/>
<dbReference type="EMBL" id="MBTF01000005">
    <property type="protein sequence ID" value="OOQ60635.1"/>
    <property type="molecule type" value="Genomic_DNA"/>
</dbReference>
<keyword evidence="3" id="KW-1185">Reference proteome</keyword>
<keyword evidence="1" id="KW-0812">Transmembrane</keyword>
<sequence length="199" mass="22036">MRSRRLYPYVPIELAAVCSAAFILLLIYLSDAGGRYTEPMGIQMPASTGFRCSIDGFGEGMILVGQGKVMLDLDNRIRRQTLINMGKKHGMQFTAAELTQFETIGVFGVPLAKLKPYLAAYKFEGAAFYAQQGIAISPQANELGDWIASANKAHVAMKERPIRMALLADYRTNSAQIKRVLDILVERKIHHVALVTDTK</sequence>
<feature type="transmembrane region" description="Helical" evidence="1">
    <location>
        <begin position="6"/>
        <end position="29"/>
    </location>
</feature>
<proteinExistence type="predicted"/>
<protein>
    <recommendedName>
        <fullName evidence="4">Biopolymer transporter ExbD</fullName>
    </recommendedName>
</protein>
<evidence type="ECO:0000256" key="1">
    <source>
        <dbReference type="SAM" id="Phobius"/>
    </source>
</evidence>